<evidence type="ECO:0000313" key="2">
    <source>
        <dbReference type="Proteomes" id="UP001199319"/>
    </source>
</evidence>
<name>A0AAE3DDM9_9FIRM</name>
<protein>
    <submittedName>
        <fullName evidence="1">Uncharacterized protein</fullName>
    </submittedName>
</protein>
<reference evidence="1" key="1">
    <citation type="submission" date="2021-10" db="EMBL/GenBank/DDBJ databases">
        <title>Anaerobic single-cell dispensing facilitates the cultivation of human gut bacteria.</title>
        <authorList>
            <person name="Afrizal A."/>
        </authorList>
    </citation>
    <scope>NUCLEOTIDE SEQUENCE</scope>
    <source>
        <strain evidence="1">CLA-AA-H272</strain>
    </source>
</reference>
<organism evidence="1 2">
    <name type="scientific">Brotocaccenecus cirricatena</name>
    <dbReference type="NCBI Taxonomy" id="3064195"/>
    <lineage>
        <taxon>Bacteria</taxon>
        <taxon>Bacillati</taxon>
        <taxon>Bacillota</taxon>
        <taxon>Clostridia</taxon>
        <taxon>Eubacteriales</taxon>
        <taxon>Oscillospiraceae</taxon>
        <taxon>Brotocaccenecus</taxon>
    </lineage>
</organism>
<dbReference type="EMBL" id="JAJEPW010000006">
    <property type="protein sequence ID" value="MCC2128600.1"/>
    <property type="molecule type" value="Genomic_DNA"/>
</dbReference>
<gene>
    <name evidence="1" type="ORF">LKD37_03525</name>
</gene>
<sequence>MTYPVYIGDRAAGTMTVTAAGEDHLFEVICHPPEPGLWRVWVQGEGQRLSLGLLEGGRLRRRFSRRITGPLGAIRWAGAESCAAKDSPWRPAGPEDCPLPLPPGSLCRREGRRVRLAAPYDREGPFPLTELFCLARIRAMDGGLWAEYRFEDGYPVPPEEN</sequence>
<keyword evidence="2" id="KW-1185">Reference proteome</keyword>
<comment type="caution">
    <text evidence="1">The sequence shown here is derived from an EMBL/GenBank/DDBJ whole genome shotgun (WGS) entry which is preliminary data.</text>
</comment>
<dbReference type="Proteomes" id="UP001199319">
    <property type="component" value="Unassembled WGS sequence"/>
</dbReference>
<proteinExistence type="predicted"/>
<evidence type="ECO:0000313" key="1">
    <source>
        <dbReference type="EMBL" id="MCC2128600.1"/>
    </source>
</evidence>
<accession>A0AAE3DDM9</accession>
<dbReference type="AlphaFoldDB" id="A0AAE3DDM9"/>
<dbReference type="RefSeq" id="WP_302927960.1">
    <property type="nucleotide sequence ID" value="NZ_JAJEPW010000006.1"/>
</dbReference>